<dbReference type="SUPFAM" id="SSF52266">
    <property type="entry name" value="SGNH hydrolase"/>
    <property type="match status" value="1"/>
</dbReference>
<comment type="caution">
    <text evidence="2">The sequence shown here is derived from an EMBL/GenBank/DDBJ whole genome shotgun (WGS) entry which is preliminary data.</text>
</comment>
<feature type="domain" description="SGNH hydrolase-type esterase" evidence="1">
    <location>
        <begin position="14"/>
        <end position="163"/>
    </location>
</feature>
<proteinExistence type="predicted"/>
<dbReference type="InterPro" id="IPR013830">
    <property type="entry name" value="SGNH_hydro"/>
</dbReference>
<evidence type="ECO:0000313" key="3">
    <source>
        <dbReference type="Proteomes" id="UP001236507"/>
    </source>
</evidence>
<gene>
    <name evidence="2" type="ORF">QM524_06015</name>
</gene>
<sequence length="177" mass="20100">MQKLFPENAIILILGDSILAQENWSKWLGRLDISNQAYGGAITQQIRWNIGKGFPEKTKLVILNGGINDLFSGVPVEHILENYGFFIQQSKRQSIRLIINSCIYTENQAEINQKIKVLNEGLLKLCNQEKISFCDINSKLCENGFLLSVYSIDGVHLQKNAYQVWAEMLLELITITP</sequence>
<dbReference type="PANTHER" id="PTHR30383">
    <property type="entry name" value="THIOESTERASE 1/PROTEASE 1/LYSOPHOSPHOLIPASE L1"/>
    <property type="match status" value="1"/>
</dbReference>
<dbReference type="Proteomes" id="UP001236507">
    <property type="component" value="Unassembled WGS sequence"/>
</dbReference>
<evidence type="ECO:0000313" key="2">
    <source>
        <dbReference type="EMBL" id="MDI9858753.1"/>
    </source>
</evidence>
<dbReference type="EMBL" id="JASHIF010000004">
    <property type="protein sequence ID" value="MDI9858753.1"/>
    <property type="molecule type" value="Genomic_DNA"/>
</dbReference>
<dbReference type="RefSeq" id="WP_283343885.1">
    <property type="nucleotide sequence ID" value="NZ_JASHIF010000004.1"/>
</dbReference>
<dbReference type="Gene3D" id="3.40.50.1110">
    <property type="entry name" value="SGNH hydrolase"/>
    <property type="match status" value="1"/>
</dbReference>
<dbReference type="InterPro" id="IPR051532">
    <property type="entry name" value="Ester_Hydrolysis_Enzymes"/>
</dbReference>
<evidence type="ECO:0000259" key="1">
    <source>
        <dbReference type="Pfam" id="PF13472"/>
    </source>
</evidence>
<protein>
    <submittedName>
        <fullName evidence="2">GDSL-type esterase/lipase family protein</fullName>
    </submittedName>
</protein>
<reference evidence="2 3" key="1">
    <citation type="submission" date="2023-05" db="EMBL/GenBank/DDBJ databases">
        <title>Novel species of genus Flectobacillus isolated from stream in China.</title>
        <authorList>
            <person name="Lu H."/>
        </authorList>
    </citation>
    <scope>NUCLEOTIDE SEQUENCE [LARGE SCALE GENOMIC DNA]</scope>
    <source>
        <strain evidence="2 3">KCTC 42575</strain>
    </source>
</reference>
<dbReference type="InterPro" id="IPR036514">
    <property type="entry name" value="SGNH_hydro_sf"/>
</dbReference>
<keyword evidence="3" id="KW-1185">Reference proteome</keyword>
<accession>A0ABT6Y5A7</accession>
<dbReference type="PANTHER" id="PTHR30383:SF29">
    <property type="entry name" value="SGNH HYDROLASE-TYPE ESTERASE DOMAIN-CONTAINING PROTEIN"/>
    <property type="match status" value="1"/>
</dbReference>
<organism evidence="2 3">
    <name type="scientific">Flectobacillus roseus</name>
    <dbReference type="NCBI Taxonomy" id="502259"/>
    <lineage>
        <taxon>Bacteria</taxon>
        <taxon>Pseudomonadati</taxon>
        <taxon>Bacteroidota</taxon>
        <taxon>Cytophagia</taxon>
        <taxon>Cytophagales</taxon>
        <taxon>Flectobacillaceae</taxon>
        <taxon>Flectobacillus</taxon>
    </lineage>
</organism>
<dbReference type="Pfam" id="PF13472">
    <property type="entry name" value="Lipase_GDSL_2"/>
    <property type="match status" value="1"/>
</dbReference>
<name>A0ABT6Y5A7_9BACT</name>